<dbReference type="InterPro" id="IPR001041">
    <property type="entry name" value="2Fe-2S_ferredoxin-type"/>
</dbReference>
<dbReference type="CDD" id="cd00207">
    <property type="entry name" value="fer2"/>
    <property type="match status" value="1"/>
</dbReference>
<dbReference type="InterPro" id="IPR027980">
    <property type="entry name" value="RACo_C"/>
</dbReference>
<dbReference type="PANTHER" id="PTHR42895">
    <property type="entry name" value="IRON-SULFUR CLUSTER-BINDING PROTEIN-RELATED"/>
    <property type="match status" value="1"/>
</dbReference>
<keyword evidence="4" id="KW-1185">Reference proteome</keyword>
<reference evidence="3 4" key="1">
    <citation type="submission" date="2017-03" db="EMBL/GenBank/DDBJ databases">
        <authorList>
            <person name="Afonso C.L."/>
            <person name="Miller P.J."/>
            <person name="Scott M.A."/>
            <person name="Spackman E."/>
            <person name="Goraichik I."/>
            <person name="Dimitrov K.M."/>
            <person name="Suarez D.L."/>
            <person name="Swayne D.E."/>
        </authorList>
    </citation>
    <scope>NUCLEOTIDE SEQUENCE [LARGE SCALE GENOMIC DNA]</scope>
    <source>
        <strain evidence="3">PRJEB14757</strain>
    </source>
</reference>
<dbReference type="Pfam" id="PF14574">
    <property type="entry name" value="RACo_C_ter"/>
    <property type="match status" value="2"/>
</dbReference>
<dbReference type="STRING" id="1246637.MTBBW1_420036"/>
<evidence type="ECO:0000313" key="4">
    <source>
        <dbReference type="Proteomes" id="UP000191931"/>
    </source>
</evidence>
<dbReference type="InterPro" id="IPR041414">
    <property type="entry name" value="Raco-like_middle"/>
</dbReference>
<protein>
    <recommendedName>
        <fullName evidence="2">2Fe-2S ferredoxin-type domain-containing protein</fullName>
    </recommendedName>
</protein>
<feature type="domain" description="2Fe-2S ferredoxin-type" evidence="2">
    <location>
        <begin position="1"/>
        <end position="92"/>
    </location>
</feature>
<dbReference type="Pfam" id="PF00111">
    <property type="entry name" value="Fer2"/>
    <property type="match status" value="1"/>
</dbReference>
<dbReference type="SUPFAM" id="SSF54292">
    <property type="entry name" value="2Fe-2S ferredoxin-like"/>
    <property type="match status" value="1"/>
</dbReference>
<evidence type="ECO:0000259" key="2">
    <source>
        <dbReference type="PROSITE" id="PS51085"/>
    </source>
</evidence>
<evidence type="ECO:0000256" key="1">
    <source>
        <dbReference type="SAM" id="MobiDB-lite"/>
    </source>
</evidence>
<dbReference type="InterPro" id="IPR036010">
    <property type="entry name" value="2Fe-2S_ferredoxin-like_sf"/>
</dbReference>
<dbReference type="Proteomes" id="UP000191931">
    <property type="component" value="Unassembled WGS sequence"/>
</dbReference>
<accession>A0A1W1HGY6</accession>
<name>A0A1W1HGY6_9BACT</name>
<dbReference type="EMBL" id="FWEV01000284">
    <property type="protein sequence ID" value="SLM31771.1"/>
    <property type="molecule type" value="Genomic_DNA"/>
</dbReference>
<organism evidence="3 4">
    <name type="scientific">Desulfamplus magnetovallimortis</name>
    <dbReference type="NCBI Taxonomy" id="1246637"/>
    <lineage>
        <taxon>Bacteria</taxon>
        <taxon>Pseudomonadati</taxon>
        <taxon>Thermodesulfobacteriota</taxon>
        <taxon>Desulfobacteria</taxon>
        <taxon>Desulfobacterales</taxon>
        <taxon>Desulfobacteraceae</taxon>
        <taxon>Desulfamplus</taxon>
    </lineage>
</organism>
<proteinExistence type="predicted"/>
<feature type="region of interest" description="Disordered" evidence="1">
    <location>
        <begin position="440"/>
        <end position="510"/>
    </location>
</feature>
<dbReference type="InterPro" id="IPR042259">
    <property type="entry name" value="Raco-like_middle_sf"/>
</dbReference>
<dbReference type="PANTHER" id="PTHR42895:SF2">
    <property type="entry name" value="IRON-SULFUR CLUSTER PROTEIN"/>
    <property type="match status" value="1"/>
</dbReference>
<dbReference type="Pfam" id="PF17651">
    <property type="entry name" value="Raco_middle"/>
    <property type="match status" value="1"/>
</dbReference>
<dbReference type="AlphaFoldDB" id="A0A1W1HGY6"/>
<dbReference type="GO" id="GO:0051536">
    <property type="term" value="F:iron-sulfur cluster binding"/>
    <property type="evidence" value="ECO:0007669"/>
    <property type="project" value="InterPro"/>
</dbReference>
<dbReference type="PROSITE" id="PS51085">
    <property type="entry name" value="2FE2S_FER_2"/>
    <property type="match status" value="1"/>
</dbReference>
<dbReference type="Gene3D" id="3.10.20.30">
    <property type="match status" value="1"/>
</dbReference>
<dbReference type="InterPro" id="IPR012675">
    <property type="entry name" value="Beta-grasp_dom_sf"/>
</dbReference>
<gene>
    <name evidence="3" type="ORF">MTBBW1_420036</name>
</gene>
<dbReference type="InterPro" id="IPR052911">
    <property type="entry name" value="Corrinoid_activation_enz"/>
</dbReference>
<evidence type="ECO:0000313" key="3">
    <source>
        <dbReference type="EMBL" id="SLM31771.1"/>
    </source>
</evidence>
<dbReference type="Gene3D" id="3.30.420.480">
    <property type="entry name" value="Domain of unknown function (DUF4445)"/>
    <property type="match status" value="1"/>
</dbReference>
<sequence>MINIIVQPLGINVPINEGETLHDGLERSGISIETPCGGTGVCGGCRVWAQDPSKIPPTLHSDISTREEAEGLRLACMAVPIDDTTILLEENYVYAHGECSDGQILSGKREDEKERELHPVDLPAVRVATLSEASGTEENSENTAEVFQMYHDRSPKPIDLHLWKASYTPKGVAIDIGTTTMVTSLVNLETGKILASESCLNPQVIHGHDVLSRIQYASTLEGLSEMASLVQNKLNELIDNLCSNSGSSTKEIVDITIGANTTMLQLAASIDPSPLGHLPFDVDIKSSCNYPADRFGLHVNPQAQVYIPPVMHAFVGSDITAGLLLCPEFFDDTKSVLYLDMGTNGEICLNVKGNRLTTSTAAGPAFEGMGLSSGMRAKDGAVQKVILDGSSMIFHVIGHKEPKGICGSGIVDFVAALLGAGFINPSGRLAAINNRNDSTRSQFGLSNSQQGASNNQFGASNSQFGASNSQSGASNRQSGESNSKLGVSNRQYGSSNNQSEALNNQSEAPNNKNYSFELLQFKGDKKPHETIVCNRETPSPVSELDGQPVFYFGKKAHLSQKDIRQIQLAKGAVRTGIDLMLETAGISCRDLDCIYIAGGFGYHLSPVNMEKIGLLPEHAAEKVIFCGNASIDGSLQLLRNGSKRIFIEGALKNMEHLQLADSPRFMEMFVTNLNFPNMDQPS</sequence>
<dbReference type="RefSeq" id="WP_186441116.1">
    <property type="nucleotide sequence ID" value="NZ_LT828541.1"/>
</dbReference>